<protein>
    <recommendedName>
        <fullName evidence="3">BTB domain-containing protein</fullName>
    </recommendedName>
</protein>
<comment type="caution">
    <text evidence="1">The sequence shown here is derived from an EMBL/GenBank/DDBJ whole genome shotgun (WGS) entry which is preliminary data.</text>
</comment>
<gene>
    <name evidence="1" type="ORF">ADUPG1_010373</name>
</gene>
<evidence type="ECO:0008006" key="3">
    <source>
        <dbReference type="Google" id="ProtNLM"/>
    </source>
</evidence>
<dbReference type="Proteomes" id="UP001057375">
    <property type="component" value="Unassembled WGS sequence"/>
</dbReference>
<evidence type="ECO:0000313" key="1">
    <source>
        <dbReference type="EMBL" id="GKT13950.1"/>
    </source>
</evidence>
<organism evidence="1 2">
    <name type="scientific">Aduncisulcus paluster</name>
    <dbReference type="NCBI Taxonomy" id="2918883"/>
    <lineage>
        <taxon>Eukaryota</taxon>
        <taxon>Metamonada</taxon>
        <taxon>Carpediemonas-like organisms</taxon>
        <taxon>Aduncisulcus</taxon>
    </lineage>
</organism>
<evidence type="ECO:0000313" key="2">
    <source>
        <dbReference type="Proteomes" id="UP001057375"/>
    </source>
</evidence>
<keyword evidence="2" id="KW-1185">Reference proteome</keyword>
<sequence length="253" mass="29031">MSSSSGVFISDKDKQSDSFESSLEKLADTVFDVRKAVTSFIESDIQGVTLIPRPHHIFDGVIFVREGPLRSSIFRLLLKLRFDEDIPTHSLFLYPAPFHPFFSELGKLLLPVDVIKDKEYDILTSIMQYLVFVITKPFELVNSDAIFINSSLVQNTTAAKLLKTARKLVDKEDFDGVCEYITKSHECSQYSRKLLLTEKKTPDFQGYQWYLDLSQPETDEDKRRIEAIKQRIIGVKPASRESWIELLKSILSL</sequence>
<proteinExistence type="predicted"/>
<reference evidence="1" key="1">
    <citation type="submission" date="2022-03" db="EMBL/GenBank/DDBJ databases">
        <title>Draft genome sequence of Aduncisulcus paluster, a free-living microaerophilic Fornicata.</title>
        <authorList>
            <person name="Yuyama I."/>
            <person name="Kume K."/>
            <person name="Tamura T."/>
            <person name="Inagaki Y."/>
            <person name="Hashimoto T."/>
        </authorList>
    </citation>
    <scope>NUCLEOTIDE SEQUENCE</scope>
    <source>
        <strain evidence="1">NY0171</strain>
    </source>
</reference>
<dbReference type="EMBL" id="BQXS01011554">
    <property type="protein sequence ID" value="GKT13950.1"/>
    <property type="molecule type" value="Genomic_DNA"/>
</dbReference>
<accession>A0ABQ5JR51</accession>
<name>A0ABQ5JR51_9EUKA</name>